<dbReference type="Proteomes" id="UP000694570">
    <property type="component" value="Unplaced"/>
</dbReference>
<reference evidence="3" key="1">
    <citation type="submission" date="2025-08" db="UniProtKB">
        <authorList>
            <consortium name="Ensembl"/>
        </authorList>
    </citation>
    <scope>IDENTIFICATION</scope>
</reference>
<feature type="compositionally biased region" description="Polar residues" evidence="2">
    <location>
        <begin position="724"/>
        <end position="735"/>
    </location>
</feature>
<proteinExistence type="predicted"/>
<dbReference type="AlphaFoldDB" id="A0A8D1CBL0"/>
<feature type="coiled-coil region" evidence="1">
    <location>
        <begin position="366"/>
        <end position="596"/>
    </location>
</feature>
<sequence length="885" mass="103382">MEKQKPFKLFVPPRLSSSQVSAVKPQTLGGDSKFFKGFNKCVEDDFGFPFVVTNLSKNGENIDSDPALQKVNFLPMLEQVDNSDSCHYQEGLKDSDFENSEPMSRLYSKLYKEAEKIKKWKVGVESELKQKENKLQENRKIIEAQRKAIQELQFENEKVSLKLEEGIQENKDLIKEYEREETRQVYVDLNSNIEKMIIAFEELRVQAENSRLEMHFKLKEDYEKIQHLEEEYKKEVNDKEKQVSLLLIQNTEQENKMKDLTFLLEESRNKVNQLEEKTKLQNENLKESNEKQDHLTSELEDIKISLQRSVGTQKAFEEDLQIATKKIYQLTGEKEAQMEEFNKAKASHSFVVTELNTTICNLKELLTTEQQRLEKSEDELKVLTMELQKKACELEEMTKLKNNKEVELEEMKEILAEKQKLLDEKKQFEKISEELRQAEQELTGLLQTREKKIHDLEIQLAAIATSEQHYSKQVKELKTELENEKFKNAELTVSCNKFSQEKKELAQEASDMALEIKKHQEDIKNSRKQEERMLKQIENLEETETQLRNELESVKEELKQKGDEVKCKLDKSEENVSKLELELESTKQKFKEMTDIYQKEIEDKKLSEENLLGEVDKAKVIADEAVKLQKEIDIRCQHKIAEMVALMEKHKHQYDKIVEERDSELGLYKSREQEQSSIKTSLEKLKREAKENIVTLKGKKDKKTQTSLVETPETGYWKFDSKAAPSQNRSRNFSSAHHGKSKDNGDYLWTSAKNTLSTPLPKAYTVKTPTKSQIQQRENKNVPMEESNKKRKMVFEFDINSDSSETTDLLSMVSEEDTLKKLYKNNNPPISHLCVRTPKKTPSSLTTPGSTLKFGAMRKMREDRWAVIAKMDRKQKLKEAEKLFV</sequence>
<evidence type="ECO:0000256" key="1">
    <source>
        <dbReference type="SAM" id="Coils"/>
    </source>
</evidence>
<dbReference type="GO" id="GO:0007130">
    <property type="term" value="P:synaptonemal complex assembly"/>
    <property type="evidence" value="ECO:0007669"/>
    <property type="project" value="InterPro"/>
</dbReference>
<keyword evidence="1" id="KW-0175">Coiled coil</keyword>
<accession>A0A8D1CBL0</accession>
<name>A0A8D1CBL0_PIG</name>
<feature type="region of interest" description="Disordered" evidence="2">
    <location>
        <begin position="275"/>
        <end position="296"/>
    </location>
</feature>
<dbReference type="PANTHER" id="PTHR46918:SF1">
    <property type="entry name" value="SYNAPTONEMAL COMPLEX PROTEIN 1"/>
    <property type="match status" value="1"/>
</dbReference>
<feature type="region of interest" description="Disordered" evidence="2">
    <location>
        <begin position="768"/>
        <end position="787"/>
    </location>
</feature>
<dbReference type="InterPro" id="IPR008827">
    <property type="entry name" value="SYCP1"/>
</dbReference>
<evidence type="ECO:0000313" key="3">
    <source>
        <dbReference type="Ensembl" id="ENSSSCP00030032262.1"/>
    </source>
</evidence>
<feature type="coiled-coil region" evidence="1">
    <location>
        <begin position="125"/>
        <end position="183"/>
    </location>
</feature>
<dbReference type="Pfam" id="PF05483">
    <property type="entry name" value="SCP-1"/>
    <property type="match status" value="1"/>
</dbReference>
<evidence type="ECO:0008006" key="5">
    <source>
        <dbReference type="Google" id="ProtNLM"/>
    </source>
</evidence>
<dbReference type="PANTHER" id="PTHR46918">
    <property type="entry name" value="SYNAPTONEMAL COMPLEX PROTEIN 1"/>
    <property type="match status" value="1"/>
</dbReference>
<protein>
    <recommendedName>
        <fullName evidence="5">Synaptonemal complex protein 1</fullName>
    </recommendedName>
</protein>
<feature type="region of interest" description="Disordered" evidence="2">
    <location>
        <begin position="719"/>
        <end position="746"/>
    </location>
</feature>
<organism evidence="3 4">
    <name type="scientific">Sus scrofa</name>
    <name type="common">Pig</name>
    <dbReference type="NCBI Taxonomy" id="9823"/>
    <lineage>
        <taxon>Eukaryota</taxon>
        <taxon>Metazoa</taxon>
        <taxon>Chordata</taxon>
        <taxon>Craniata</taxon>
        <taxon>Vertebrata</taxon>
        <taxon>Euteleostomi</taxon>
        <taxon>Mammalia</taxon>
        <taxon>Eutheria</taxon>
        <taxon>Laurasiatheria</taxon>
        <taxon>Artiodactyla</taxon>
        <taxon>Suina</taxon>
        <taxon>Suidae</taxon>
        <taxon>Sus</taxon>
    </lineage>
</organism>
<dbReference type="Ensembl" id="ENSSSCT00030070685.1">
    <property type="protein sequence ID" value="ENSSSCP00030032262.1"/>
    <property type="gene ID" value="ENSSSCG00030050544.1"/>
</dbReference>
<dbReference type="GO" id="GO:0000795">
    <property type="term" value="C:synaptonemal complex"/>
    <property type="evidence" value="ECO:0007669"/>
    <property type="project" value="InterPro"/>
</dbReference>
<evidence type="ECO:0000256" key="2">
    <source>
        <dbReference type="SAM" id="MobiDB-lite"/>
    </source>
</evidence>
<feature type="coiled-coil region" evidence="1">
    <location>
        <begin position="679"/>
        <end position="706"/>
    </location>
</feature>
<evidence type="ECO:0000313" key="4">
    <source>
        <dbReference type="Proteomes" id="UP000694570"/>
    </source>
</evidence>